<gene>
    <name evidence="3" type="ORF">PKB_1064</name>
</gene>
<dbReference type="Gene3D" id="2.60.40.1890">
    <property type="entry name" value="PCu(A)C copper chaperone"/>
    <property type="match status" value="1"/>
</dbReference>
<dbReference type="HOGENOM" id="CLU_100939_2_2_6"/>
<dbReference type="PANTHER" id="PTHR36302">
    <property type="entry name" value="BLR7088 PROTEIN"/>
    <property type="match status" value="1"/>
</dbReference>
<dbReference type="eggNOG" id="COG2847">
    <property type="taxonomic scope" value="Bacteria"/>
</dbReference>
<accession>A0A024HCW3</accession>
<dbReference type="InterPro" id="IPR007410">
    <property type="entry name" value="LpqE-like"/>
</dbReference>
<keyword evidence="2" id="KW-0732">Signal</keyword>
<dbReference type="STRING" id="1301098.PKB_1064"/>
<name>A0A024HCW3_PSEKB</name>
<dbReference type="InterPro" id="IPR058248">
    <property type="entry name" value="Lxx211020-like"/>
</dbReference>
<evidence type="ECO:0000256" key="2">
    <source>
        <dbReference type="SAM" id="SignalP"/>
    </source>
</evidence>
<keyword evidence="4" id="KW-1185">Reference proteome</keyword>
<evidence type="ECO:0000313" key="3">
    <source>
        <dbReference type="EMBL" id="CDF82429.1"/>
    </source>
</evidence>
<reference evidence="3 4" key="1">
    <citation type="submission" date="2013-03" db="EMBL/GenBank/DDBJ databases">
        <authorList>
            <person name="Linke B."/>
        </authorList>
    </citation>
    <scope>NUCLEOTIDE SEQUENCE [LARGE SCALE GENOMIC DNA]</scope>
    <source>
        <strain evidence="3 4">B13</strain>
    </source>
</reference>
<evidence type="ECO:0008006" key="5">
    <source>
        <dbReference type="Google" id="ProtNLM"/>
    </source>
</evidence>
<evidence type="ECO:0000313" key="4">
    <source>
        <dbReference type="Proteomes" id="UP000025241"/>
    </source>
</evidence>
<dbReference type="OrthoDB" id="9796962at2"/>
<dbReference type="PANTHER" id="PTHR36302:SF1">
    <property type="entry name" value="COPPER CHAPERONE PCU(A)C"/>
    <property type="match status" value="1"/>
</dbReference>
<dbReference type="KEGG" id="pkc:PKB_1064"/>
<dbReference type="AlphaFoldDB" id="A0A024HCW3"/>
<dbReference type="EMBL" id="HG322950">
    <property type="protein sequence ID" value="CDF82429.1"/>
    <property type="molecule type" value="Genomic_DNA"/>
</dbReference>
<dbReference type="InterPro" id="IPR036182">
    <property type="entry name" value="PCuAC_sf"/>
</dbReference>
<protein>
    <recommendedName>
        <fullName evidence="5">Copper chaperone PCu(A)C</fullName>
    </recommendedName>
</protein>
<sequence>MRKTLLAFAALLSFSAPLLAHEYKAGDLEIEHPWSLLLPAVSANGAAYFVVHNHGKSADRLVGADTERAASAEVHEHVMKDGMMKMQKVEGVDIPAGGTLTFAPGHYHLMLFGLKKPLADGERFPVTLHFQKAGDVKVEVEVQKQAPGAAEHDDHDMSDMPGMKMN</sequence>
<dbReference type="Proteomes" id="UP000025241">
    <property type="component" value="Chromosome I"/>
</dbReference>
<dbReference type="PATRIC" id="fig|1301098.3.peg.1074"/>
<dbReference type="Pfam" id="PF04314">
    <property type="entry name" value="PCuAC"/>
    <property type="match status" value="1"/>
</dbReference>
<feature type="region of interest" description="Disordered" evidence="1">
    <location>
        <begin position="145"/>
        <end position="166"/>
    </location>
</feature>
<evidence type="ECO:0000256" key="1">
    <source>
        <dbReference type="SAM" id="MobiDB-lite"/>
    </source>
</evidence>
<dbReference type="SUPFAM" id="SSF110087">
    <property type="entry name" value="DR1885-like metal-binding protein"/>
    <property type="match status" value="1"/>
</dbReference>
<organism evidence="3 4">
    <name type="scientific">Pseudomonas knackmussii (strain DSM 6978 / CCUG 54928 / LMG 23759 / B13)</name>
    <dbReference type="NCBI Taxonomy" id="1301098"/>
    <lineage>
        <taxon>Bacteria</taxon>
        <taxon>Pseudomonadati</taxon>
        <taxon>Pseudomonadota</taxon>
        <taxon>Gammaproteobacteria</taxon>
        <taxon>Pseudomonadales</taxon>
        <taxon>Pseudomonadaceae</taxon>
        <taxon>Pseudomonas</taxon>
    </lineage>
</organism>
<feature type="signal peptide" evidence="2">
    <location>
        <begin position="1"/>
        <end position="20"/>
    </location>
</feature>
<reference evidence="3 4" key="2">
    <citation type="submission" date="2014-05" db="EMBL/GenBank/DDBJ databases">
        <title>Genome sequence of the 3-chlorobenzoate degrading bacterium Pseudomonas knackmussii B13 shows multiple evidence for horizontal gene transfer.</title>
        <authorList>
            <person name="Miyazaki R."/>
            <person name="Bertelli C."/>
            <person name="Falquet L."/>
            <person name="Robinson-Rechavi M."/>
            <person name="Gharib W."/>
            <person name="Roy S."/>
            <person name="Van der Meer J.R."/>
        </authorList>
    </citation>
    <scope>NUCLEOTIDE SEQUENCE [LARGE SCALE GENOMIC DNA]</scope>
    <source>
        <strain evidence="3 4">B13</strain>
    </source>
</reference>
<dbReference type="RefSeq" id="WP_043249621.1">
    <property type="nucleotide sequence ID" value="NZ_HG322950.1"/>
</dbReference>
<proteinExistence type="predicted"/>
<feature type="chain" id="PRO_5001533117" description="Copper chaperone PCu(A)C" evidence="2">
    <location>
        <begin position="21"/>
        <end position="166"/>
    </location>
</feature>